<evidence type="ECO:0000313" key="11">
    <source>
        <dbReference type="EMBL" id="GAA3967529.1"/>
    </source>
</evidence>
<feature type="domain" description="Mechanosensitive ion channel MscS" evidence="8">
    <location>
        <begin position="256"/>
        <end position="323"/>
    </location>
</feature>
<dbReference type="PANTHER" id="PTHR30347">
    <property type="entry name" value="POTASSIUM CHANNEL RELATED"/>
    <property type="match status" value="1"/>
</dbReference>
<sequence>MNIGQKLQAVAYTTQETALEWFGSSEFAIQAGAIIASFLLALIFTLIIRKSFAGVFEHPTPPLLPLKRFFYQKQDYLRPLLNILFLGLAIELTDTFLNSNLLLHFGQSVAVSILLYTIIRRSIPNVILRRVVLWVTIPFAILVFMNWLDALTGWLASLSIDIGSLEVSALDVVRVAIFGSVLFWMGKVSNNAGKRIIRNQADLDVGTREVIAKLFEVGLFIVIFFLLLQIMGINITTLAVFGGALAVGIGFGLQSIASNFISGIIILLDRSLTVGDHIELDDGQSGIITQLNMRSTTLETYDGKDIMVPNEKFITSTFVNWTHKNVRQRYDINLQVAYGTDLHKLFPLLRDACKAHPKVLSGPDYPYEEQPDAEISSFGDSGINILIEFWMEGIDDGVNRVGGDLLLMIWDVLNENGVEIPFPQRVVRMVKDKDDSDG</sequence>
<evidence type="ECO:0000259" key="10">
    <source>
        <dbReference type="Pfam" id="PF21088"/>
    </source>
</evidence>
<dbReference type="InterPro" id="IPR049142">
    <property type="entry name" value="MS_channel_1st"/>
</dbReference>
<dbReference type="PANTHER" id="PTHR30347:SF1">
    <property type="entry name" value="MECHANOSENSITIVE CHANNEL MSCK"/>
    <property type="match status" value="1"/>
</dbReference>
<dbReference type="Pfam" id="PF21082">
    <property type="entry name" value="MS_channel_3rd"/>
    <property type="match status" value="1"/>
</dbReference>
<evidence type="ECO:0000256" key="5">
    <source>
        <dbReference type="ARBA" id="ARBA00022989"/>
    </source>
</evidence>
<proteinExistence type="inferred from homology"/>
<feature type="transmembrane region" description="Helical" evidence="7">
    <location>
        <begin position="101"/>
        <end position="119"/>
    </location>
</feature>
<feature type="domain" description="Mechanosensitive ion channel transmembrane helices 2/3" evidence="10">
    <location>
        <begin position="214"/>
        <end position="254"/>
    </location>
</feature>
<dbReference type="Gene3D" id="1.10.287.1260">
    <property type="match status" value="1"/>
</dbReference>
<feature type="transmembrane region" description="Helical" evidence="7">
    <location>
        <begin position="27"/>
        <end position="48"/>
    </location>
</feature>
<evidence type="ECO:0000256" key="2">
    <source>
        <dbReference type="ARBA" id="ARBA00008017"/>
    </source>
</evidence>
<feature type="domain" description="Mechanosensitive ion channel MscS C-terminal" evidence="9">
    <location>
        <begin position="332"/>
        <end position="420"/>
    </location>
</feature>
<dbReference type="SUPFAM" id="SSF82689">
    <property type="entry name" value="Mechanosensitive channel protein MscS (YggB), C-terminal domain"/>
    <property type="match status" value="1"/>
</dbReference>
<dbReference type="Pfam" id="PF00924">
    <property type="entry name" value="MS_channel_2nd"/>
    <property type="match status" value="1"/>
</dbReference>
<accession>A0ABP7PLC7</accession>
<keyword evidence="6 7" id="KW-0472">Membrane</keyword>
<dbReference type="RefSeq" id="WP_344807144.1">
    <property type="nucleotide sequence ID" value="NZ_BAABBO010000011.1"/>
</dbReference>
<reference evidence="12" key="1">
    <citation type="journal article" date="2019" name="Int. J. Syst. Evol. Microbiol.">
        <title>The Global Catalogue of Microorganisms (GCM) 10K type strain sequencing project: providing services to taxonomists for standard genome sequencing and annotation.</title>
        <authorList>
            <consortium name="The Broad Institute Genomics Platform"/>
            <consortium name="The Broad Institute Genome Sequencing Center for Infectious Disease"/>
            <person name="Wu L."/>
            <person name="Ma J."/>
        </authorList>
    </citation>
    <scope>NUCLEOTIDE SEQUENCE [LARGE SCALE GENOMIC DNA]</scope>
    <source>
        <strain evidence="12">JCM 17555</strain>
    </source>
</reference>
<dbReference type="Gene3D" id="2.30.30.60">
    <property type="match status" value="1"/>
</dbReference>
<feature type="transmembrane region" description="Helical" evidence="7">
    <location>
        <begin position="210"/>
        <end position="232"/>
    </location>
</feature>
<gene>
    <name evidence="11" type="ORF">GCM10022278_26610</name>
</gene>
<dbReference type="InterPro" id="IPR006685">
    <property type="entry name" value="MscS_channel_2nd"/>
</dbReference>
<feature type="transmembrane region" description="Helical" evidence="7">
    <location>
        <begin position="76"/>
        <end position="95"/>
    </location>
</feature>
<evidence type="ECO:0000313" key="12">
    <source>
        <dbReference type="Proteomes" id="UP001501337"/>
    </source>
</evidence>
<comment type="caution">
    <text evidence="11">The sequence shown here is derived from an EMBL/GenBank/DDBJ whole genome shotgun (WGS) entry which is preliminary data.</text>
</comment>
<feature type="transmembrane region" description="Helical" evidence="7">
    <location>
        <begin position="238"/>
        <end position="268"/>
    </location>
</feature>
<dbReference type="InterPro" id="IPR023408">
    <property type="entry name" value="MscS_beta-dom_sf"/>
</dbReference>
<dbReference type="InterPro" id="IPR052702">
    <property type="entry name" value="MscS-like_channel"/>
</dbReference>
<feature type="transmembrane region" description="Helical" evidence="7">
    <location>
        <begin position="131"/>
        <end position="148"/>
    </location>
</feature>
<keyword evidence="5 7" id="KW-1133">Transmembrane helix</keyword>
<dbReference type="Gene3D" id="3.30.70.100">
    <property type="match status" value="1"/>
</dbReference>
<keyword evidence="4 7" id="KW-0812">Transmembrane</keyword>
<evidence type="ECO:0000259" key="8">
    <source>
        <dbReference type="Pfam" id="PF00924"/>
    </source>
</evidence>
<dbReference type="Proteomes" id="UP001501337">
    <property type="component" value="Unassembled WGS sequence"/>
</dbReference>
<keyword evidence="3" id="KW-1003">Cell membrane</keyword>
<evidence type="ECO:0000256" key="4">
    <source>
        <dbReference type="ARBA" id="ARBA00022692"/>
    </source>
</evidence>
<dbReference type="InterPro" id="IPR011014">
    <property type="entry name" value="MscS_channel_TM-2"/>
</dbReference>
<comment type="similarity">
    <text evidence="2">Belongs to the MscS (TC 1.A.23) family.</text>
</comment>
<dbReference type="SUPFAM" id="SSF50182">
    <property type="entry name" value="Sm-like ribonucleoproteins"/>
    <property type="match status" value="1"/>
</dbReference>
<dbReference type="EMBL" id="BAABBO010000011">
    <property type="protein sequence ID" value="GAA3967529.1"/>
    <property type="molecule type" value="Genomic_DNA"/>
</dbReference>
<dbReference type="SUPFAM" id="SSF82861">
    <property type="entry name" value="Mechanosensitive channel protein MscS (YggB), transmembrane region"/>
    <property type="match status" value="1"/>
</dbReference>
<evidence type="ECO:0000256" key="6">
    <source>
        <dbReference type="ARBA" id="ARBA00023136"/>
    </source>
</evidence>
<evidence type="ECO:0000256" key="3">
    <source>
        <dbReference type="ARBA" id="ARBA00022475"/>
    </source>
</evidence>
<dbReference type="InterPro" id="IPR049278">
    <property type="entry name" value="MS_channel_C"/>
</dbReference>
<dbReference type="InterPro" id="IPR011066">
    <property type="entry name" value="MscS_channel_C_sf"/>
</dbReference>
<organism evidence="11 12">
    <name type="scientific">Allohahella marinimesophila</name>
    <dbReference type="NCBI Taxonomy" id="1054972"/>
    <lineage>
        <taxon>Bacteria</taxon>
        <taxon>Pseudomonadati</taxon>
        <taxon>Pseudomonadota</taxon>
        <taxon>Gammaproteobacteria</taxon>
        <taxon>Oceanospirillales</taxon>
        <taxon>Hahellaceae</taxon>
        <taxon>Allohahella</taxon>
    </lineage>
</organism>
<keyword evidence="12" id="KW-1185">Reference proteome</keyword>
<dbReference type="InterPro" id="IPR010920">
    <property type="entry name" value="LSM_dom_sf"/>
</dbReference>
<comment type="subcellular location">
    <subcellularLocation>
        <location evidence="1">Cell membrane</location>
        <topology evidence="1">Multi-pass membrane protein</topology>
    </subcellularLocation>
</comment>
<evidence type="ECO:0000256" key="7">
    <source>
        <dbReference type="SAM" id="Phobius"/>
    </source>
</evidence>
<evidence type="ECO:0000259" key="9">
    <source>
        <dbReference type="Pfam" id="PF21082"/>
    </source>
</evidence>
<name>A0ABP7PLC7_9GAMM</name>
<evidence type="ECO:0000256" key="1">
    <source>
        <dbReference type="ARBA" id="ARBA00004651"/>
    </source>
</evidence>
<dbReference type="Pfam" id="PF21088">
    <property type="entry name" value="MS_channel_1st"/>
    <property type="match status" value="1"/>
</dbReference>
<protein>
    <submittedName>
        <fullName evidence="11">Mechanosensitive ion channel</fullName>
    </submittedName>
</protein>
<feature type="transmembrane region" description="Helical" evidence="7">
    <location>
        <begin position="168"/>
        <end position="189"/>
    </location>
</feature>